<accession>A0A315EQF4</accession>
<feature type="region of interest" description="Disordered" evidence="1">
    <location>
        <begin position="1"/>
        <end position="139"/>
    </location>
</feature>
<dbReference type="EMBL" id="NESP01000001">
    <property type="protein sequence ID" value="PUE58172.1"/>
    <property type="molecule type" value="Genomic_DNA"/>
</dbReference>
<gene>
    <name evidence="2" type="ORF">B9Z44_00250</name>
</gene>
<comment type="caution">
    <text evidence="2">The sequence shown here is derived from an EMBL/GenBank/DDBJ whole genome shotgun (WGS) entry which is preliminary data.</text>
</comment>
<feature type="compositionally biased region" description="Basic and acidic residues" evidence="1">
    <location>
        <begin position="14"/>
        <end position="31"/>
    </location>
</feature>
<organism evidence="2 3">
    <name type="scientific">Limnohabitans curvus</name>
    <dbReference type="NCBI Taxonomy" id="323423"/>
    <lineage>
        <taxon>Bacteria</taxon>
        <taxon>Pseudomonadati</taxon>
        <taxon>Pseudomonadota</taxon>
        <taxon>Betaproteobacteria</taxon>
        <taxon>Burkholderiales</taxon>
        <taxon>Comamonadaceae</taxon>
        <taxon>Limnohabitans</taxon>
    </lineage>
</organism>
<evidence type="ECO:0000313" key="2">
    <source>
        <dbReference type="EMBL" id="PUE58172.1"/>
    </source>
</evidence>
<protein>
    <submittedName>
        <fullName evidence="2">Uncharacterized protein</fullName>
    </submittedName>
</protein>
<proteinExistence type="predicted"/>
<dbReference type="Proteomes" id="UP000251341">
    <property type="component" value="Unassembled WGS sequence"/>
</dbReference>
<keyword evidence="3" id="KW-1185">Reference proteome</keyword>
<sequence length="305" mass="33962">MTSLMGSPAFANDPPKKAAAKEEPPKPKFDYIEENGEVGRSGYIYKRVAKPKFEEPQEVPKAEPKEAHKPEPKDDHGKKDDGHGAPKKEEKKDDGHGAPPKKDEKKKDDGHGDPKKDAKKGGDGHGGGHGKADKKAPPPAVSAIYDAAIIQLDSNNRPLTPVVFTNTYADYFVCHKTIKAKYRDTVLSEMNTFADRMGLPHAQDMPCMIKVAKPKTKFPGAIYIEFYVDDKAEKECIKKGECGSTRLMMLHPKDKTGIKSKELYRSYVLTDEKKFRRANFCVSPDGQLLGEKNCYVALNPDWLFN</sequence>
<name>A0A315EQF4_9BURK</name>
<evidence type="ECO:0000256" key="1">
    <source>
        <dbReference type="SAM" id="MobiDB-lite"/>
    </source>
</evidence>
<reference evidence="2 3" key="1">
    <citation type="submission" date="2017-04" db="EMBL/GenBank/DDBJ databases">
        <title>Unexpected and diverse lifestyles within the genus Limnohabitans.</title>
        <authorList>
            <person name="Kasalicky V."/>
            <person name="Mehrshad M."/>
            <person name="Andrei S.-A."/>
            <person name="Salcher M."/>
            <person name="Kratochvilova H."/>
            <person name="Simek K."/>
            <person name="Ghai R."/>
        </authorList>
    </citation>
    <scope>NUCLEOTIDE SEQUENCE [LARGE SCALE GENOMIC DNA]</scope>
    <source>
        <strain evidence="2 3">MWH-C5</strain>
    </source>
</reference>
<dbReference type="RefSeq" id="WP_108358707.1">
    <property type="nucleotide sequence ID" value="NZ_NESP01000001.1"/>
</dbReference>
<dbReference type="AlphaFoldDB" id="A0A315EQF4"/>
<feature type="compositionally biased region" description="Basic and acidic residues" evidence="1">
    <location>
        <begin position="51"/>
        <end position="123"/>
    </location>
</feature>
<evidence type="ECO:0000313" key="3">
    <source>
        <dbReference type="Proteomes" id="UP000251341"/>
    </source>
</evidence>